<evidence type="ECO:0000313" key="2">
    <source>
        <dbReference type="EMBL" id="CAL1399957.1"/>
    </source>
</evidence>
<feature type="compositionally biased region" description="Basic and acidic residues" evidence="1">
    <location>
        <begin position="341"/>
        <end position="351"/>
    </location>
</feature>
<protein>
    <submittedName>
        <fullName evidence="2">Uncharacterized protein</fullName>
    </submittedName>
</protein>
<dbReference type="AlphaFoldDB" id="A0AAV2FPR1"/>
<feature type="region of interest" description="Disordered" evidence="1">
    <location>
        <begin position="1"/>
        <end position="41"/>
    </location>
</feature>
<dbReference type="EMBL" id="OZ034820">
    <property type="protein sequence ID" value="CAL1399957.1"/>
    <property type="molecule type" value="Genomic_DNA"/>
</dbReference>
<sequence length="478" mass="51749">MKDETRPELGFAPRCVVPCSPPLKKKSAEETQQTPASSFEAMVGEQSLAASAAASSAEEPASNLELEDVKSGATAIPSAVVHYEGLAAEILGEQKPVPAITSILAHVVSIAEQTTSVAGSKVTIFVCRAEESCIQKPEADMKVDKILRVNYIGSEPLISTSLVKIGKLTWKYRKKKRPGYGSEFEKQKGHERLTITGSETNENLVLRHAKPRGQPLEQSLAAAPIVLVTSDREEEAEQIFLEPSPEPQIALLARRSLALSFVAATGVQANTRAKSASNLPRGCQANRSPRENWMKEMVGGSPEMDSREKETEGGDGELSHALPEMEKEPRAAPRSGWSLHPLDHCSSTDEKTRKKVEAAAPSALDDEEAASVVRWTSCRQNGSPPWGSKGVKERGGVAFTNPMWFELSRGAQQQQPFRLGRADGDASLEGPRIMGHGVEKGKINLDQGMGWFLVRKVNIAGLGLSKVWVPMGQFLSII</sequence>
<dbReference type="Proteomes" id="UP001497516">
    <property type="component" value="Chromosome 7"/>
</dbReference>
<evidence type="ECO:0000313" key="3">
    <source>
        <dbReference type="Proteomes" id="UP001497516"/>
    </source>
</evidence>
<feature type="region of interest" description="Disordered" evidence="1">
    <location>
        <begin position="297"/>
        <end position="351"/>
    </location>
</feature>
<proteinExistence type="predicted"/>
<gene>
    <name evidence="2" type="ORF">LTRI10_LOCUS40116</name>
</gene>
<keyword evidence="3" id="KW-1185">Reference proteome</keyword>
<name>A0AAV2FPR1_9ROSI</name>
<reference evidence="2 3" key="1">
    <citation type="submission" date="2024-04" db="EMBL/GenBank/DDBJ databases">
        <authorList>
            <person name="Fracassetti M."/>
        </authorList>
    </citation>
    <scope>NUCLEOTIDE SEQUENCE [LARGE SCALE GENOMIC DNA]</scope>
</reference>
<accession>A0AAV2FPR1</accession>
<organism evidence="2 3">
    <name type="scientific">Linum trigynum</name>
    <dbReference type="NCBI Taxonomy" id="586398"/>
    <lineage>
        <taxon>Eukaryota</taxon>
        <taxon>Viridiplantae</taxon>
        <taxon>Streptophyta</taxon>
        <taxon>Embryophyta</taxon>
        <taxon>Tracheophyta</taxon>
        <taxon>Spermatophyta</taxon>
        <taxon>Magnoliopsida</taxon>
        <taxon>eudicotyledons</taxon>
        <taxon>Gunneridae</taxon>
        <taxon>Pentapetalae</taxon>
        <taxon>rosids</taxon>
        <taxon>fabids</taxon>
        <taxon>Malpighiales</taxon>
        <taxon>Linaceae</taxon>
        <taxon>Linum</taxon>
    </lineage>
</organism>
<evidence type="ECO:0000256" key="1">
    <source>
        <dbReference type="SAM" id="MobiDB-lite"/>
    </source>
</evidence>